<evidence type="ECO:0000313" key="2">
    <source>
        <dbReference type="Proteomes" id="UP000739538"/>
    </source>
</evidence>
<evidence type="ECO:0000313" key="1">
    <source>
        <dbReference type="EMBL" id="MCA9759448.1"/>
    </source>
</evidence>
<sequence>MTHEMDPVENLRRLARVEAMRAGDATVRDLHVLLALFRVAPEALDIVARSPQQTKLVRRIAEERKRVDALTPEPDPSLDVSEELETHFSRVSKELESWDGDLDRGRNLRVHVHLIRSILESPSDQLSDVLNRAEPTAAPEEETPPEPFGSTAEHLATLVGLLSAREAFQRVSPMVAASMMESVGGESLAQWNAHMRRQQAQVREKDARFLARLALTDSPQVYSVRIQSRYGLNALQARIFDLLCTFEIFGSPKHPSVRNLATSVDSEGYPRNLTEVVSAIQALMEIGLAVPRGDAGSFRTWDSFVLERPLAEELYQALAKDPLTDDDQQRFQNWIDTL</sequence>
<reference evidence="1" key="2">
    <citation type="journal article" date="2021" name="Microbiome">
        <title>Successional dynamics and alternative stable states in a saline activated sludge microbial community over 9 years.</title>
        <authorList>
            <person name="Wang Y."/>
            <person name="Ye J."/>
            <person name="Ju F."/>
            <person name="Liu L."/>
            <person name="Boyd J.A."/>
            <person name="Deng Y."/>
            <person name="Parks D.H."/>
            <person name="Jiang X."/>
            <person name="Yin X."/>
            <person name="Woodcroft B.J."/>
            <person name="Tyson G.W."/>
            <person name="Hugenholtz P."/>
            <person name="Polz M.F."/>
            <person name="Zhang T."/>
        </authorList>
    </citation>
    <scope>NUCLEOTIDE SEQUENCE</scope>
    <source>
        <strain evidence="1">HKST-UBA02</strain>
    </source>
</reference>
<comment type="caution">
    <text evidence="1">The sequence shown here is derived from an EMBL/GenBank/DDBJ whole genome shotgun (WGS) entry which is preliminary data.</text>
</comment>
<dbReference type="AlphaFoldDB" id="A0A956NHL1"/>
<organism evidence="1 2">
    <name type="scientific">Eiseniibacteriota bacterium</name>
    <dbReference type="NCBI Taxonomy" id="2212470"/>
    <lineage>
        <taxon>Bacteria</taxon>
        <taxon>Candidatus Eiseniibacteriota</taxon>
    </lineage>
</organism>
<dbReference type="Proteomes" id="UP000739538">
    <property type="component" value="Unassembled WGS sequence"/>
</dbReference>
<reference evidence="1" key="1">
    <citation type="submission" date="2020-04" db="EMBL/GenBank/DDBJ databases">
        <authorList>
            <person name="Zhang T."/>
        </authorList>
    </citation>
    <scope>NUCLEOTIDE SEQUENCE</scope>
    <source>
        <strain evidence="1">HKST-UBA02</strain>
    </source>
</reference>
<name>A0A956NHL1_UNCEI</name>
<dbReference type="EMBL" id="JAGQHS010000350">
    <property type="protein sequence ID" value="MCA9759448.1"/>
    <property type="molecule type" value="Genomic_DNA"/>
</dbReference>
<proteinExistence type="predicted"/>
<accession>A0A956NHL1</accession>
<gene>
    <name evidence="1" type="ORF">KDA27_26880</name>
</gene>
<protein>
    <submittedName>
        <fullName evidence="1">Uncharacterized protein</fullName>
    </submittedName>
</protein>